<evidence type="ECO:0000256" key="2">
    <source>
        <dbReference type="ARBA" id="ARBA00022448"/>
    </source>
</evidence>
<evidence type="ECO:0000256" key="1">
    <source>
        <dbReference type="ARBA" id="ARBA00004370"/>
    </source>
</evidence>
<dbReference type="Pfam" id="PF01490">
    <property type="entry name" value="Aa_trans"/>
    <property type="match status" value="1"/>
</dbReference>
<keyword evidence="2" id="KW-0813">Transport</keyword>
<gene>
    <name evidence="10" type="ORF">CB5_LOCUS859</name>
</gene>
<organism evidence="10">
    <name type="scientific">Ananas comosus var. bracteatus</name>
    <name type="common">red pineapple</name>
    <dbReference type="NCBI Taxonomy" id="296719"/>
    <lineage>
        <taxon>Eukaryota</taxon>
        <taxon>Viridiplantae</taxon>
        <taxon>Streptophyta</taxon>
        <taxon>Embryophyta</taxon>
        <taxon>Tracheophyta</taxon>
        <taxon>Spermatophyta</taxon>
        <taxon>Magnoliopsida</taxon>
        <taxon>Liliopsida</taxon>
        <taxon>Poales</taxon>
        <taxon>Bromeliaceae</taxon>
        <taxon>Bromelioideae</taxon>
        <taxon>Ananas</taxon>
    </lineage>
</organism>
<evidence type="ECO:0000259" key="9">
    <source>
        <dbReference type="Pfam" id="PF01490"/>
    </source>
</evidence>
<dbReference type="GO" id="GO:0016020">
    <property type="term" value="C:membrane"/>
    <property type="evidence" value="ECO:0007669"/>
    <property type="project" value="UniProtKB-SubCell"/>
</dbReference>
<evidence type="ECO:0000256" key="8">
    <source>
        <dbReference type="SAM" id="Phobius"/>
    </source>
</evidence>
<accession>A0A6V7NGN2</accession>
<feature type="compositionally biased region" description="Basic and acidic residues" evidence="7">
    <location>
        <begin position="30"/>
        <end position="40"/>
    </location>
</feature>
<feature type="region of interest" description="Disordered" evidence="7">
    <location>
        <begin position="30"/>
        <end position="90"/>
    </location>
</feature>
<feature type="transmembrane region" description="Helical" evidence="8">
    <location>
        <begin position="229"/>
        <end position="248"/>
    </location>
</feature>
<keyword evidence="6 8" id="KW-0472">Membrane</keyword>
<keyword evidence="4" id="KW-0029">Amino-acid transport</keyword>
<reference evidence="10" key="1">
    <citation type="submission" date="2020-07" db="EMBL/GenBank/DDBJ databases">
        <authorList>
            <person name="Lin J."/>
        </authorList>
    </citation>
    <scope>NUCLEOTIDE SEQUENCE</scope>
</reference>
<feature type="transmembrane region" description="Helical" evidence="8">
    <location>
        <begin position="315"/>
        <end position="335"/>
    </location>
</feature>
<evidence type="ECO:0000256" key="4">
    <source>
        <dbReference type="ARBA" id="ARBA00022970"/>
    </source>
</evidence>
<evidence type="ECO:0000256" key="6">
    <source>
        <dbReference type="ARBA" id="ARBA00023136"/>
    </source>
</evidence>
<protein>
    <recommendedName>
        <fullName evidence="9">Amino acid transporter transmembrane domain-containing protein</fullName>
    </recommendedName>
</protein>
<feature type="transmembrane region" description="Helical" evidence="8">
    <location>
        <begin position="342"/>
        <end position="363"/>
    </location>
</feature>
<evidence type="ECO:0000256" key="5">
    <source>
        <dbReference type="ARBA" id="ARBA00022989"/>
    </source>
</evidence>
<feature type="transmembrane region" description="Helical" evidence="8">
    <location>
        <begin position="416"/>
        <end position="438"/>
    </location>
</feature>
<feature type="transmembrane region" description="Helical" evidence="8">
    <location>
        <begin position="469"/>
        <end position="493"/>
    </location>
</feature>
<feature type="transmembrane region" description="Helical" evidence="8">
    <location>
        <begin position="383"/>
        <end position="404"/>
    </location>
</feature>
<dbReference type="InterPro" id="IPR013057">
    <property type="entry name" value="AA_transpt_TM"/>
</dbReference>
<proteinExistence type="predicted"/>
<name>A0A6V7NGN2_ANACO</name>
<feature type="compositionally biased region" description="Low complexity" evidence="7">
    <location>
        <begin position="59"/>
        <end position="74"/>
    </location>
</feature>
<keyword evidence="3 8" id="KW-0812">Transmembrane</keyword>
<dbReference type="AlphaFoldDB" id="A0A6V7NGN2"/>
<dbReference type="EMBL" id="LR862129">
    <property type="protein sequence ID" value="CAD1817648.1"/>
    <property type="molecule type" value="Genomic_DNA"/>
</dbReference>
<evidence type="ECO:0000256" key="3">
    <source>
        <dbReference type="ARBA" id="ARBA00022692"/>
    </source>
</evidence>
<comment type="subcellular location">
    <subcellularLocation>
        <location evidence="1">Membrane</location>
    </subcellularLocation>
</comment>
<evidence type="ECO:0000256" key="7">
    <source>
        <dbReference type="SAM" id="MobiDB-lite"/>
    </source>
</evidence>
<evidence type="ECO:0000313" key="10">
    <source>
        <dbReference type="EMBL" id="CAD1817648.1"/>
    </source>
</evidence>
<sequence>MDFAISRWHRRVHRIPLLLLHTKICEMKKDEETGPDRGFEFETDDEENQAQHDEGSDYSRSSSASASASSAHSSDYGGNEGVPSSYQPSWPQSYRQSIDMLSAVPSPRMGNILAAGSSLMQVGGSLSFLRAGSITLPPPEDAPATASLLAKPPLIVSSPSAHADADAASYAPLPPSTITPKASFLKSSYCELPPSPQCSTAQAIINGINVLCGVGILTTPYAIKEGGWLGMLLLFALGGISCYTGILLKKCLDSSPGLVTYPDIGQAAFGITGRLCISIVLYLELYACCVEYITLVSDSLTSIFPDAHVNFMGVALTPHQLFAISTAVAVLPTVWLRNLSLLSYLSAGGVVASLLVVLCLFWVGVVDGVGFRPSGTALDLSNLPVALGLYGFCYSGHSVFPNIYSSMKRRSQFPVVLIFSFLLCTILYAGVAAAGFLMFGSKPFTKYALTMTPVALCLEELLPSTRQSYLIAVSIRTALVISTVIVALAVPFLNWALLVKFSFDVLLFPGFVMALLGSVFTMLVALILPCLCYLTIQRRSLNLLQVCVCIVIIMVGVVCSCIGSYSSIKQMIDAKKN</sequence>
<keyword evidence="5 8" id="KW-1133">Transmembrane helix</keyword>
<dbReference type="GO" id="GO:0006865">
    <property type="term" value="P:amino acid transport"/>
    <property type="evidence" value="ECO:0007669"/>
    <property type="project" value="UniProtKB-KW"/>
</dbReference>
<feature type="domain" description="Amino acid transporter transmembrane" evidence="9">
    <location>
        <begin position="198"/>
        <end position="442"/>
    </location>
</feature>
<dbReference type="PANTHER" id="PTHR48017">
    <property type="entry name" value="OS05G0424000 PROTEIN-RELATED"/>
    <property type="match status" value="1"/>
</dbReference>
<feature type="transmembrane region" description="Helical" evidence="8">
    <location>
        <begin position="505"/>
        <end position="536"/>
    </location>
</feature>
<feature type="transmembrane region" description="Helical" evidence="8">
    <location>
        <begin position="543"/>
        <end position="568"/>
    </location>
</feature>